<comment type="similarity">
    <text evidence="10">Belongs to the insect chemoreceptor superfamily. Heteromeric odorant receptor channel (TC 1.A.69) family.</text>
</comment>
<feature type="transmembrane region" description="Helical" evidence="10">
    <location>
        <begin position="302"/>
        <end position="323"/>
    </location>
</feature>
<dbReference type="AlphaFoldDB" id="A0A0A7HCG9"/>
<keyword evidence="7 10" id="KW-0472">Membrane</keyword>
<protein>
    <recommendedName>
        <fullName evidence="10">Odorant receptor</fullName>
    </recommendedName>
</protein>
<dbReference type="PANTHER" id="PTHR21137">
    <property type="entry name" value="ODORANT RECEPTOR"/>
    <property type="match status" value="1"/>
</dbReference>
<dbReference type="InterPro" id="IPR004117">
    <property type="entry name" value="7tm6_olfct_rcpt"/>
</dbReference>
<evidence type="ECO:0000256" key="8">
    <source>
        <dbReference type="ARBA" id="ARBA00023170"/>
    </source>
</evidence>
<keyword evidence="5 10" id="KW-0552">Olfaction</keyword>
<evidence type="ECO:0000256" key="2">
    <source>
        <dbReference type="ARBA" id="ARBA00022475"/>
    </source>
</evidence>
<dbReference type="GO" id="GO:0007165">
    <property type="term" value="P:signal transduction"/>
    <property type="evidence" value="ECO:0007669"/>
    <property type="project" value="UniProtKB-KW"/>
</dbReference>
<feature type="transmembrane region" description="Helical" evidence="10">
    <location>
        <begin position="145"/>
        <end position="167"/>
    </location>
</feature>
<reference evidence="11" key="1">
    <citation type="journal article" date="2014" name="Kun Chong Xue Bao">
        <title>Cloning and tissue expression analysis of general odorant receptor genes HarmOR9 and HarmOR29 in the cotton bollworm, Helicoverpa armigera (Lepidoptera: Noctuidae).</title>
        <authorList>
            <person name="Liu N.-C."/>
            <person name="Zhang J."/>
            <person name="Wang G.-R."/>
            <person name="Liu Y."/>
            <person name="Yan S.-C."/>
        </authorList>
    </citation>
    <scope>NUCLEOTIDE SEQUENCE</scope>
</reference>
<keyword evidence="6 10" id="KW-1133">Transmembrane helix</keyword>
<organism evidence="11">
    <name type="scientific">Helicoverpa armigera</name>
    <name type="common">Cotton bollworm</name>
    <name type="synonym">Heliothis armigera</name>
    <dbReference type="NCBI Taxonomy" id="29058"/>
    <lineage>
        <taxon>Eukaryota</taxon>
        <taxon>Metazoa</taxon>
        <taxon>Ecdysozoa</taxon>
        <taxon>Arthropoda</taxon>
        <taxon>Hexapoda</taxon>
        <taxon>Insecta</taxon>
        <taxon>Pterygota</taxon>
        <taxon>Neoptera</taxon>
        <taxon>Endopterygota</taxon>
        <taxon>Lepidoptera</taxon>
        <taxon>Glossata</taxon>
        <taxon>Ditrysia</taxon>
        <taxon>Noctuoidea</taxon>
        <taxon>Noctuidae</taxon>
        <taxon>Heliothinae</taxon>
        <taxon>Helicoverpa</taxon>
    </lineage>
</organism>
<keyword evidence="4 10" id="KW-0812">Transmembrane</keyword>
<evidence type="ECO:0000256" key="6">
    <source>
        <dbReference type="ARBA" id="ARBA00022989"/>
    </source>
</evidence>
<dbReference type="OrthoDB" id="8185860at2759"/>
<dbReference type="EMBL" id="KJ188252">
    <property type="protein sequence ID" value="AIZ00994.1"/>
    <property type="molecule type" value="mRNA"/>
</dbReference>
<evidence type="ECO:0000256" key="7">
    <source>
        <dbReference type="ARBA" id="ARBA00023136"/>
    </source>
</evidence>
<keyword evidence="2" id="KW-1003">Cell membrane</keyword>
<dbReference type="GO" id="GO:0004984">
    <property type="term" value="F:olfactory receptor activity"/>
    <property type="evidence" value="ECO:0007669"/>
    <property type="project" value="InterPro"/>
</dbReference>
<dbReference type="GO" id="GO:0005549">
    <property type="term" value="F:odorant binding"/>
    <property type="evidence" value="ECO:0007669"/>
    <property type="project" value="InterPro"/>
</dbReference>
<feature type="transmembrane region" description="Helical" evidence="10">
    <location>
        <begin position="276"/>
        <end position="296"/>
    </location>
</feature>
<feature type="transmembrane region" description="Helical" evidence="10">
    <location>
        <begin position="73"/>
        <end position="97"/>
    </location>
</feature>
<feature type="transmembrane region" description="Helical" evidence="10">
    <location>
        <begin position="200"/>
        <end position="226"/>
    </location>
</feature>
<evidence type="ECO:0000256" key="9">
    <source>
        <dbReference type="ARBA" id="ARBA00023224"/>
    </source>
</evidence>
<evidence type="ECO:0000313" key="11">
    <source>
        <dbReference type="EMBL" id="AIZ00994.1"/>
    </source>
</evidence>
<evidence type="ECO:0000256" key="5">
    <source>
        <dbReference type="ARBA" id="ARBA00022725"/>
    </source>
</evidence>
<comment type="caution">
    <text evidence="10">Lacks conserved residue(s) required for the propagation of feature annotation.</text>
</comment>
<evidence type="ECO:0000256" key="3">
    <source>
        <dbReference type="ARBA" id="ARBA00022606"/>
    </source>
</evidence>
<accession>A0A0A7HCG9</accession>
<keyword evidence="8 10" id="KW-0675">Receptor</keyword>
<evidence type="ECO:0000256" key="4">
    <source>
        <dbReference type="ARBA" id="ARBA00022692"/>
    </source>
</evidence>
<evidence type="ECO:0000256" key="1">
    <source>
        <dbReference type="ARBA" id="ARBA00004651"/>
    </source>
</evidence>
<name>A0A0A7HCG9_HELAM</name>
<dbReference type="PANTHER" id="PTHR21137:SF35">
    <property type="entry name" value="ODORANT RECEPTOR 19A-RELATED"/>
    <property type="match status" value="1"/>
</dbReference>
<comment type="subcellular location">
    <subcellularLocation>
        <location evidence="1 10">Cell membrane</location>
        <topology evidence="1 10">Multi-pass membrane protein</topology>
    </subcellularLocation>
</comment>
<proteinExistence type="evidence at transcript level"/>
<keyword evidence="9 10" id="KW-0807">Transducer</keyword>
<dbReference type="GO" id="GO:0005886">
    <property type="term" value="C:plasma membrane"/>
    <property type="evidence" value="ECO:0007669"/>
    <property type="project" value="UniProtKB-SubCell"/>
</dbReference>
<feature type="transmembrane region" description="Helical" evidence="10">
    <location>
        <begin position="41"/>
        <end position="61"/>
    </location>
</feature>
<sequence>MLEQFDRCLKSVNLYLKFLGLHLESKDTNRTFVERSRSHRLYFAHLFSLNLEVVAQVLWVLEAVITGKSFVEITRLIPCLILCLISNFKTLSLLYYGRHNNEFIVTMRSLLLNQMQVEEKEHRFRKNLIDKHVLILTSISKKISYVIVLGLLMFALAPAFIIIPHYFKTDEVKLEMPFIAYYPFNEFDLRIYPWVYFHQVYSAVIAMIMVYGPDCFFFTCCTFIHIQFSLLNNDMERIVTEETPRYDKTKFKKLAVRHIELMRCVNLLEKIFSKSILFNALTSSVIICVTGFNVLVVDNIVMMASFTAFLIFGLMQIFLYCYYGDTIMRSSMEVSTSIYNSLWYNIPAADMKGSLIAIIRAQKPCALTANGFFKMNLSAFASILSKSWSYFALLKTMYHPE</sequence>
<dbReference type="Pfam" id="PF02949">
    <property type="entry name" value="7tm_6"/>
    <property type="match status" value="1"/>
</dbReference>
<evidence type="ECO:0000256" key="10">
    <source>
        <dbReference type="RuleBase" id="RU351113"/>
    </source>
</evidence>
<keyword evidence="3 10" id="KW-0716">Sensory transduction</keyword>
<reference evidence="11" key="2">
    <citation type="submission" date="2014-01" db="EMBL/GenBank/DDBJ databases">
        <authorList>
            <person name="Liu N."/>
            <person name="Liu Y."/>
            <person name="Zhang J."/>
            <person name="Wang G."/>
        </authorList>
    </citation>
    <scope>NUCLEOTIDE SEQUENCE</scope>
</reference>